<dbReference type="InterPro" id="IPR000792">
    <property type="entry name" value="Tscrpt_reg_LuxR_C"/>
</dbReference>
<evidence type="ECO:0000259" key="1">
    <source>
        <dbReference type="PROSITE" id="PS50043"/>
    </source>
</evidence>
<feature type="domain" description="HTH luxR-type" evidence="1">
    <location>
        <begin position="1"/>
        <end position="49"/>
    </location>
</feature>
<dbReference type="EMBL" id="CP078145">
    <property type="protein sequence ID" value="QXN95584.1"/>
    <property type="molecule type" value="Genomic_DNA"/>
</dbReference>
<name>A0ABX8S3C3_NOCIO</name>
<sequence length="56" mass="5974">MVAAGATDTEIAAQLYLSLSTVKTQLASITRRVSARNRVQIAARVWQAGLMDQPSG</sequence>
<dbReference type="SMART" id="SM00421">
    <property type="entry name" value="HTH_LUXR"/>
    <property type="match status" value="1"/>
</dbReference>
<gene>
    <name evidence="2" type="ORF">KV110_16240</name>
</gene>
<evidence type="ECO:0000313" key="3">
    <source>
        <dbReference type="Proteomes" id="UP000694257"/>
    </source>
</evidence>
<dbReference type="PROSITE" id="PS50043">
    <property type="entry name" value="HTH_LUXR_2"/>
    <property type="match status" value="1"/>
</dbReference>
<reference evidence="2 3" key="1">
    <citation type="submission" date="2021-07" db="EMBL/GenBank/DDBJ databases">
        <title>Whole Genome Sequence of Nocardia Iowensis.</title>
        <authorList>
            <person name="Lamm A."/>
            <person name="Collins-Fairclough A.M."/>
            <person name="Bunk B."/>
            <person name="Sproer C."/>
        </authorList>
    </citation>
    <scope>NUCLEOTIDE SEQUENCE [LARGE SCALE GENOMIC DNA]</scope>
    <source>
        <strain evidence="2 3">NRRL 5646</strain>
    </source>
</reference>
<dbReference type="Pfam" id="PF00196">
    <property type="entry name" value="GerE"/>
    <property type="match status" value="1"/>
</dbReference>
<evidence type="ECO:0000313" key="2">
    <source>
        <dbReference type="EMBL" id="QXN95584.1"/>
    </source>
</evidence>
<dbReference type="Proteomes" id="UP000694257">
    <property type="component" value="Chromosome"/>
</dbReference>
<accession>A0ABX8S3C3</accession>
<organism evidence="2 3">
    <name type="scientific">Nocardia iowensis</name>
    <dbReference type="NCBI Taxonomy" id="204891"/>
    <lineage>
        <taxon>Bacteria</taxon>
        <taxon>Bacillati</taxon>
        <taxon>Actinomycetota</taxon>
        <taxon>Actinomycetes</taxon>
        <taxon>Mycobacteriales</taxon>
        <taxon>Nocardiaceae</taxon>
        <taxon>Nocardia</taxon>
    </lineage>
</organism>
<keyword evidence="3" id="KW-1185">Reference proteome</keyword>
<proteinExistence type="predicted"/>
<protein>
    <submittedName>
        <fullName evidence="2">Helix-turn-helix transcriptional regulator</fullName>
    </submittedName>
</protein>
<dbReference type="RefSeq" id="WP_218478517.1">
    <property type="nucleotide sequence ID" value="NZ_BAABJN010000015.1"/>
</dbReference>